<evidence type="ECO:0000313" key="4">
    <source>
        <dbReference type="Proteomes" id="UP001500888"/>
    </source>
</evidence>
<sequence>MESTRQVPVRVPARRLAWLRGELAQWQAEGVIDAGTAERLGGRYAVGRRLSLERLVLVLGGGFLGVGLIWLVSANLDELSPLVRFAGITLVWIAAAVAGEVLSHPAGKQAARLITVLAAGGVIFQAAQSLQVPAYTSSLLGVWAAGALAYAYATGATGPLVAALLLGPAWYAWLVGEQADGAAAVAVALLAAGAMASSAAVLHERVAAPRFAPPWRLAGVVLALAGLFVAAFPGVGRESMFGSPAVWSGLAAAAVAMAVALVLGDANGRREVLAVGLMIGIALLLVAWAPVVEYGRSGGFGATQTARALVGTLAYILAACWFAVVAARRDLSSLVFLVTVALVVFVTVQSFAVFQSLFAGAALFLVLGVVFILTGVLVIYGRRRLMEVTR</sequence>
<comment type="caution">
    <text evidence="3">The sequence shown here is derived from an EMBL/GenBank/DDBJ whole genome shotgun (WGS) entry which is preliminary data.</text>
</comment>
<gene>
    <name evidence="3" type="ORF">GCM10022226_75370</name>
</gene>
<dbReference type="Proteomes" id="UP001500888">
    <property type="component" value="Unassembled WGS sequence"/>
</dbReference>
<keyword evidence="1" id="KW-0812">Transmembrane</keyword>
<feature type="transmembrane region" description="Helical" evidence="1">
    <location>
        <begin position="245"/>
        <end position="264"/>
    </location>
</feature>
<feature type="transmembrane region" description="Helical" evidence="1">
    <location>
        <begin position="358"/>
        <end position="380"/>
    </location>
</feature>
<dbReference type="InterPro" id="IPR018677">
    <property type="entry name" value="DUF2157"/>
</dbReference>
<evidence type="ECO:0000259" key="2">
    <source>
        <dbReference type="Pfam" id="PF09925"/>
    </source>
</evidence>
<feature type="transmembrane region" description="Helical" evidence="1">
    <location>
        <begin position="134"/>
        <end position="153"/>
    </location>
</feature>
<keyword evidence="1" id="KW-1133">Transmembrane helix</keyword>
<name>A0ABP7JF16_9ACTN</name>
<feature type="domain" description="DUF2157" evidence="2">
    <location>
        <begin position="25"/>
        <end position="157"/>
    </location>
</feature>
<feature type="transmembrane region" description="Helical" evidence="1">
    <location>
        <begin position="182"/>
        <end position="202"/>
    </location>
</feature>
<evidence type="ECO:0000256" key="1">
    <source>
        <dbReference type="SAM" id="Phobius"/>
    </source>
</evidence>
<feature type="transmembrane region" description="Helical" evidence="1">
    <location>
        <begin position="82"/>
        <end position="103"/>
    </location>
</feature>
<keyword evidence="1" id="KW-0472">Membrane</keyword>
<feature type="transmembrane region" description="Helical" evidence="1">
    <location>
        <begin position="55"/>
        <end position="76"/>
    </location>
</feature>
<dbReference type="RefSeq" id="WP_344952089.1">
    <property type="nucleotide sequence ID" value="NZ_BAAAZR010000052.1"/>
</dbReference>
<dbReference type="EMBL" id="BAAAZR010000052">
    <property type="protein sequence ID" value="GAA3841776.1"/>
    <property type="molecule type" value="Genomic_DNA"/>
</dbReference>
<evidence type="ECO:0000313" key="3">
    <source>
        <dbReference type="EMBL" id="GAA3841776.1"/>
    </source>
</evidence>
<feature type="transmembrane region" description="Helical" evidence="1">
    <location>
        <begin position="309"/>
        <end position="327"/>
    </location>
</feature>
<dbReference type="Pfam" id="PF09925">
    <property type="entry name" value="DUF2157"/>
    <property type="match status" value="1"/>
</dbReference>
<reference evidence="4" key="1">
    <citation type="journal article" date="2019" name="Int. J. Syst. Evol. Microbiol.">
        <title>The Global Catalogue of Microorganisms (GCM) 10K type strain sequencing project: providing services to taxonomists for standard genome sequencing and annotation.</title>
        <authorList>
            <consortium name="The Broad Institute Genomics Platform"/>
            <consortium name="The Broad Institute Genome Sequencing Center for Infectious Disease"/>
            <person name="Wu L."/>
            <person name="Ma J."/>
        </authorList>
    </citation>
    <scope>NUCLEOTIDE SEQUENCE [LARGE SCALE GENOMIC DNA]</scope>
    <source>
        <strain evidence="4">JCM 16908</strain>
    </source>
</reference>
<protein>
    <recommendedName>
        <fullName evidence="2">DUF2157 domain-containing protein</fullName>
    </recommendedName>
</protein>
<keyword evidence="4" id="KW-1185">Reference proteome</keyword>
<feature type="transmembrane region" description="Helical" evidence="1">
    <location>
        <begin position="334"/>
        <end position="352"/>
    </location>
</feature>
<accession>A0ABP7JF16</accession>
<organism evidence="3 4">
    <name type="scientific">Sphaerisporangium flaviroseum</name>
    <dbReference type="NCBI Taxonomy" id="509199"/>
    <lineage>
        <taxon>Bacteria</taxon>
        <taxon>Bacillati</taxon>
        <taxon>Actinomycetota</taxon>
        <taxon>Actinomycetes</taxon>
        <taxon>Streptosporangiales</taxon>
        <taxon>Streptosporangiaceae</taxon>
        <taxon>Sphaerisporangium</taxon>
    </lineage>
</organism>
<feature type="transmembrane region" description="Helical" evidence="1">
    <location>
        <begin position="214"/>
        <end position="233"/>
    </location>
</feature>
<feature type="transmembrane region" description="Helical" evidence="1">
    <location>
        <begin position="271"/>
        <end position="289"/>
    </location>
</feature>
<proteinExistence type="predicted"/>